<dbReference type="InterPro" id="IPR007867">
    <property type="entry name" value="GMC_OxRtase_C"/>
</dbReference>
<organism evidence="9 10">
    <name type="scientific">Pseudoduganella dura</name>
    <dbReference type="NCBI Taxonomy" id="321982"/>
    <lineage>
        <taxon>Bacteria</taxon>
        <taxon>Pseudomonadati</taxon>
        <taxon>Pseudomonadota</taxon>
        <taxon>Betaproteobacteria</taxon>
        <taxon>Burkholderiales</taxon>
        <taxon>Oxalobacteraceae</taxon>
        <taxon>Telluria group</taxon>
        <taxon>Pseudoduganella</taxon>
    </lineage>
</organism>
<dbReference type="SUPFAM" id="SSF51905">
    <property type="entry name" value="FAD/NAD(P)-binding domain"/>
    <property type="match status" value="1"/>
</dbReference>
<dbReference type="Gene3D" id="3.30.560.10">
    <property type="entry name" value="Glucose Oxidase, domain 3"/>
    <property type="match status" value="1"/>
</dbReference>
<dbReference type="GO" id="GO:0016614">
    <property type="term" value="F:oxidoreductase activity, acting on CH-OH group of donors"/>
    <property type="evidence" value="ECO:0007669"/>
    <property type="project" value="InterPro"/>
</dbReference>
<dbReference type="SUPFAM" id="SSF54373">
    <property type="entry name" value="FAD-linked reductases, C-terminal domain"/>
    <property type="match status" value="1"/>
</dbReference>
<dbReference type="Pfam" id="PF05199">
    <property type="entry name" value="GMC_oxred_C"/>
    <property type="match status" value="1"/>
</dbReference>
<comment type="cofactor">
    <cofactor evidence="1 5">
        <name>FAD</name>
        <dbReference type="ChEBI" id="CHEBI:57692"/>
    </cofactor>
</comment>
<feature type="binding site" evidence="5">
    <location>
        <position position="85"/>
    </location>
    <ligand>
        <name>FAD</name>
        <dbReference type="ChEBI" id="CHEBI:57692"/>
    </ligand>
</feature>
<dbReference type="PROSITE" id="PS00624">
    <property type="entry name" value="GMC_OXRED_2"/>
    <property type="match status" value="1"/>
</dbReference>
<dbReference type="InterPro" id="IPR000172">
    <property type="entry name" value="GMC_OxRdtase_N"/>
</dbReference>
<feature type="binding site" evidence="5">
    <location>
        <begin position="93"/>
        <end position="96"/>
    </location>
    <ligand>
        <name>FAD</name>
        <dbReference type="ChEBI" id="CHEBI:57692"/>
    </ligand>
</feature>
<dbReference type="AlphaFoldDB" id="A0A6I3XI02"/>
<dbReference type="PIRSF" id="PIRSF000137">
    <property type="entry name" value="Alcohol_oxidase"/>
    <property type="match status" value="1"/>
</dbReference>
<evidence type="ECO:0000256" key="4">
    <source>
        <dbReference type="ARBA" id="ARBA00022827"/>
    </source>
</evidence>
<evidence type="ECO:0000313" key="10">
    <source>
        <dbReference type="Proteomes" id="UP000431684"/>
    </source>
</evidence>
<comment type="similarity">
    <text evidence="2 6">Belongs to the GMC oxidoreductase family.</text>
</comment>
<accession>A0A6I3XI02</accession>
<proteinExistence type="inferred from homology"/>
<dbReference type="InterPro" id="IPR012132">
    <property type="entry name" value="GMC_OxRdtase"/>
</dbReference>
<gene>
    <name evidence="9" type="ORF">GJV26_02560</name>
</gene>
<keyword evidence="4 5" id="KW-0274">FAD</keyword>
<keyword evidence="3 6" id="KW-0285">Flavoprotein</keyword>
<name>A0A6I3XI02_9BURK</name>
<dbReference type="InterPro" id="IPR036188">
    <property type="entry name" value="FAD/NAD-bd_sf"/>
</dbReference>
<evidence type="ECO:0000313" key="9">
    <source>
        <dbReference type="EMBL" id="MUI11375.1"/>
    </source>
</evidence>
<keyword evidence="10" id="KW-1185">Reference proteome</keyword>
<dbReference type="PROSITE" id="PS00623">
    <property type="entry name" value="GMC_OXRED_1"/>
    <property type="match status" value="1"/>
</dbReference>
<evidence type="ECO:0000256" key="3">
    <source>
        <dbReference type="ARBA" id="ARBA00022630"/>
    </source>
</evidence>
<dbReference type="PANTHER" id="PTHR11552">
    <property type="entry name" value="GLUCOSE-METHANOL-CHOLINE GMC OXIDOREDUCTASE"/>
    <property type="match status" value="1"/>
</dbReference>
<dbReference type="GO" id="GO:0050660">
    <property type="term" value="F:flavin adenine dinucleotide binding"/>
    <property type="evidence" value="ECO:0007669"/>
    <property type="project" value="InterPro"/>
</dbReference>
<feature type="domain" description="Glucose-methanol-choline oxidoreductase N-terminal" evidence="8">
    <location>
        <begin position="255"/>
        <end position="269"/>
    </location>
</feature>
<feature type="domain" description="Glucose-methanol-choline oxidoreductase N-terminal" evidence="7">
    <location>
        <begin position="83"/>
        <end position="106"/>
    </location>
</feature>
<reference evidence="9 10" key="1">
    <citation type="submission" date="2019-11" db="EMBL/GenBank/DDBJ databases">
        <title>Draft Genome Sequences of Six Type Strains of the Genus Massilia.</title>
        <authorList>
            <person name="Miess H."/>
            <person name="Frediansyah A."/>
            <person name="Goeker M."/>
            <person name="Gross H."/>
        </authorList>
    </citation>
    <scope>NUCLEOTIDE SEQUENCE [LARGE SCALE GENOMIC DNA]</scope>
    <source>
        <strain evidence="9 10">DSM 17513</strain>
    </source>
</reference>
<evidence type="ECO:0000259" key="8">
    <source>
        <dbReference type="PROSITE" id="PS00624"/>
    </source>
</evidence>
<comment type="caution">
    <text evidence="9">The sequence shown here is derived from an EMBL/GenBank/DDBJ whole genome shotgun (WGS) entry which is preliminary data.</text>
</comment>
<evidence type="ECO:0000256" key="5">
    <source>
        <dbReference type="PIRSR" id="PIRSR000137-2"/>
    </source>
</evidence>
<evidence type="ECO:0000259" key="7">
    <source>
        <dbReference type="PROSITE" id="PS00623"/>
    </source>
</evidence>
<protein>
    <recommendedName>
        <fullName evidence="7 8">Glucose-methanol-choline oxidoreductase N-terminal domain-containing protein</fullName>
    </recommendedName>
</protein>
<dbReference type="EMBL" id="WNWM01000002">
    <property type="protein sequence ID" value="MUI11375.1"/>
    <property type="molecule type" value="Genomic_DNA"/>
</dbReference>
<dbReference type="PANTHER" id="PTHR11552:SF147">
    <property type="entry name" value="CHOLINE DEHYDROGENASE, MITOCHONDRIAL"/>
    <property type="match status" value="1"/>
</dbReference>
<dbReference type="Pfam" id="PF00732">
    <property type="entry name" value="GMC_oxred_N"/>
    <property type="match status" value="1"/>
</dbReference>
<dbReference type="OrthoDB" id="9785276at2"/>
<dbReference type="RefSeq" id="WP_155707387.1">
    <property type="nucleotide sequence ID" value="NZ_BMWU01000016.1"/>
</dbReference>
<evidence type="ECO:0000256" key="6">
    <source>
        <dbReference type="RuleBase" id="RU003968"/>
    </source>
</evidence>
<evidence type="ECO:0000256" key="2">
    <source>
        <dbReference type="ARBA" id="ARBA00010790"/>
    </source>
</evidence>
<dbReference type="Proteomes" id="UP000431684">
    <property type="component" value="Unassembled WGS sequence"/>
</dbReference>
<evidence type="ECO:0000256" key="1">
    <source>
        <dbReference type="ARBA" id="ARBA00001974"/>
    </source>
</evidence>
<dbReference type="Gene3D" id="3.50.50.60">
    <property type="entry name" value="FAD/NAD(P)-binding domain"/>
    <property type="match status" value="1"/>
</dbReference>
<feature type="binding site" evidence="5">
    <location>
        <position position="220"/>
    </location>
    <ligand>
        <name>FAD</name>
        <dbReference type="ChEBI" id="CHEBI:57692"/>
    </ligand>
</feature>
<sequence length="543" mass="58822">MSDTTFDYVIAGGGSAGCVLANRLSADPSITVCLVEAGPRDRHWQIKFPTGVAAAINHPEINWRYKSVSQPGLGDRPFMIPRGRVLGGSSSINGMVYFRGHPGDFDDWGKVAPGWSYRDTLPYFKRSEDNGFYNDSPYHGVGGEMHVANPPRANPLVHSFLDATKVLDLRQCPDFNGADPEGFGLRQATIRRGRRESMATAFLHPVAQRLNLTVLTDTLVDRVTFDGKKATGLAVEREGVKHVLRARREVILSAGAYGSPAILLRSGVGDAASLRQLGIDVVHDLPEVGQGLRDHSSAAIQVRTNDYTSYGVSARAMPRNIWNLIEYALARKGPIGGNVFEATGFLRSPTAAGRPDLQLVFMPAHRNANGFPLPLGHGYGILSIAARPKSFGKVSLASPNPHDAPLIDPDFLGHPDDIVVIRNGLKLARKLLASKHFSRYRSWEILPGQDVETDAQWDDYIRRTAVTVHHPGCSCRMGSDAQAVVDPELRVRGVQGVRIADASVFPTLIAGNTNAAVVMIAEKAADMILGRPAPAPEDLPHAP</sequence>